<evidence type="ECO:0000313" key="1">
    <source>
        <dbReference type="EMBL" id="EUK17566.1"/>
    </source>
</evidence>
<keyword evidence="2" id="KW-1185">Reference proteome</keyword>
<dbReference type="AlphaFoldDB" id="W7E3B1"/>
<dbReference type="EMBL" id="ATSX01000003">
    <property type="protein sequence ID" value="EUK17566.1"/>
    <property type="molecule type" value="Genomic_DNA"/>
</dbReference>
<gene>
    <name evidence="1" type="ORF">COMX_08911</name>
</gene>
<dbReference type="Proteomes" id="UP000019250">
    <property type="component" value="Unassembled WGS sequence"/>
</dbReference>
<name>W7E3B1_9PROT</name>
<evidence type="ECO:0000313" key="2">
    <source>
        <dbReference type="Proteomes" id="UP000019250"/>
    </source>
</evidence>
<comment type="caution">
    <text evidence="1">The sequence shown here is derived from an EMBL/GenBank/DDBJ whole genome shotgun (WGS) entry which is preliminary data.</text>
</comment>
<accession>W7E3B1</accession>
<protein>
    <submittedName>
        <fullName evidence="1">Putative insertion sequence transposase-like protein</fullName>
    </submittedName>
</protein>
<proteinExistence type="predicted"/>
<organism evidence="1 2">
    <name type="scientific">Commensalibacter papalotli</name>
    <name type="common">ex Servin-Garciduenas et al. 2014</name>
    <dbReference type="NCBI Taxonomy" id="1208583"/>
    <lineage>
        <taxon>Bacteria</taxon>
        <taxon>Pseudomonadati</taxon>
        <taxon>Pseudomonadota</taxon>
        <taxon>Alphaproteobacteria</taxon>
        <taxon>Acetobacterales</taxon>
        <taxon>Acetobacteraceae</taxon>
    </lineage>
</organism>
<reference evidence="1 2" key="1">
    <citation type="journal article" date="2014" name="Genome Announc.">
        <title>Draft Genome Sequence of Commensalibacter papalotli MX01, a Symbiont Identified from the Guts of Overwintering Monarch Butterflies.</title>
        <authorList>
            <person name="Servin-Garciduenas L.E."/>
            <person name="Sanchez-Quinto A."/>
            <person name="Martinez-Romero E."/>
        </authorList>
    </citation>
    <scope>NUCLEOTIDE SEQUENCE [LARGE SCALE GENOMIC DNA]</scope>
    <source>
        <strain evidence="2">MX-MONARCH01</strain>
    </source>
</reference>
<sequence>MLIKLRKKFILRSKDDFKDRHFNGLMITQAINWNLRYSLSYGDIVELSLERGCKC</sequence>